<dbReference type="EMBL" id="CP033433">
    <property type="protein sequence ID" value="AYQ75819.1"/>
    <property type="molecule type" value="Genomic_DNA"/>
</dbReference>
<evidence type="ECO:0000256" key="1">
    <source>
        <dbReference type="ARBA" id="ARBA00004651"/>
    </source>
</evidence>
<evidence type="ECO:0000256" key="3">
    <source>
        <dbReference type="ARBA" id="ARBA00022475"/>
    </source>
</evidence>
<comment type="subcellular location">
    <subcellularLocation>
        <location evidence="1 7">Cell membrane</location>
        <topology evidence="1 7">Multi-pass membrane protein</topology>
    </subcellularLocation>
</comment>
<evidence type="ECO:0000256" key="7">
    <source>
        <dbReference type="RuleBase" id="RU363032"/>
    </source>
</evidence>
<dbReference type="PROSITE" id="PS50928">
    <property type="entry name" value="ABC_TM1"/>
    <property type="match status" value="1"/>
</dbReference>
<dbReference type="CDD" id="cd06261">
    <property type="entry name" value="TM_PBP2"/>
    <property type="match status" value="1"/>
</dbReference>
<evidence type="ECO:0000313" key="9">
    <source>
        <dbReference type="EMBL" id="AYQ75819.1"/>
    </source>
</evidence>
<keyword evidence="2 7" id="KW-0813">Transport</keyword>
<name>A0A3G3K7U9_9BACL</name>
<reference evidence="9 10" key="1">
    <citation type="submission" date="2018-10" db="EMBL/GenBank/DDBJ databases">
        <title>Genome Sequence of Cohnella sp.</title>
        <authorList>
            <person name="Srinivasan S."/>
            <person name="Kim M.K."/>
        </authorList>
    </citation>
    <scope>NUCLEOTIDE SEQUENCE [LARGE SCALE GENOMIC DNA]</scope>
    <source>
        <strain evidence="9 10">18JY8-7</strain>
    </source>
</reference>
<feature type="domain" description="ABC transmembrane type-1" evidence="8">
    <location>
        <begin position="83"/>
        <end position="273"/>
    </location>
</feature>
<feature type="transmembrane region" description="Helical" evidence="7">
    <location>
        <begin position="152"/>
        <end position="172"/>
    </location>
</feature>
<dbReference type="PANTHER" id="PTHR43744:SF12">
    <property type="entry name" value="ABC TRANSPORTER PERMEASE PROTEIN MG189-RELATED"/>
    <property type="match status" value="1"/>
</dbReference>
<organism evidence="9 10">
    <name type="scientific">Cohnella candidum</name>
    <dbReference type="NCBI Taxonomy" id="2674991"/>
    <lineage>
        <taxon>Bacteria</taxon>
        <taxon>Bacillati</taxon>
        <taxon>Bacillota</taxon>
        <taxon>Bacilli</taxon>
        <taxon>Bacillales</taxon>
        <taxon>Paenibacillaceae</taxon>
        <taxon>Cohnella</taxon>
    </lineage>
</organism>
<dbReference type="AlphaFoldDB" id="A0A3G3K7U9"/>
<evidence type="ECO:0000259" key="8">
    <source>
        <dbReference type="PROSITE" id="PS50928"/>
    </source>
</evidence>
<feature type="transmembrane region" description="Helical" evidence="7">
    <location>
        <begin position="20"/>
        <end position="39"/>
    </location>
</feature>
<comment type="similarity">
    <text evidence="7">Belongs to the binding-protein-dependent transport system permease family.</text>
</comment>
<dbReference type="SUPFAM" id="SSF161098">
    <property type="entry name" value="MetI-like"/>
    <property type="match status" value="1"/>
</dbReference>
<gene>
    <name evidence="9" type="ORF">EAV92_23710</name>
</gene>
<keyword evidence="10" id="KW-1185">Reference proteome</keyword>
<dbReference type="Proteomes" id="UP000269097">
    <property type="component" value="Chromosome"/>
</dbReference>
<evidence type="ECO:0000256" key="2">
    <source>
        <dbReference type="ARBA" id="ARBA00022448"/>
    </source>
</evidence>
<proteinExistence type="inferred from homology"/>
<dbReference type="GO" id="GO:0055085">
    <property type="term" value="P:transmembrane transport"/>
    <property type="evidence" value="ECO:0007669"/>
    <property type="project" value="InterPro"/>
</dbReference>
<evidence type="ECO:0000256" key="6">
    <source>
        <dbReference type="ARBA" id="ARBA00023136"/>
    </source>
</evidence>
<evidence type="ECO:0000256" key="5">
    <source>
        <dbReference type="ARBA" id="ARBA00022989"/>
    </source>
</evidence>
<protein>
    <submittedName>
        <fullName evidence="9">Carbohydrate ABC transporter permease</fullName>
    </submittedName>
</protein>
<dbReference type="InterPro" id="IPR000515">
    <property type="entry name" value="MetI-like"/>
</dbReference>
<dbReference type="KEGG" id="coh:EAV92_23710"/>
<keyword evidence="3" id="KW-1003">Cell membrane</keyword>
<dbReference type="Gene3D" id="1.10.3720.10">
    <property type="entry name" value="MetI-like"/>
    <property type="match status" value="1"/>
</dbReference>
<evidence type="ECO:0000256" key="4">
    <source>
        <dbReference type="ARBA" id="ARBA00022692"/>
    </source>
</evidence>
<feature type="transmembrane region" description="Helical" evidence="7">
    <location>
        <begin position="118"/>
        <end position="140"/>
    </location>
</feature>
<dbReference type="PANTHER" id="PTHR43744">
    <property type="entry name" value="ABC TRANSPORTER PERMEASE PROTEIN MG189-RELATED-RELATED"/>
    <property type="match status" value="1"/>
</dbReference>
<keyword evidence="4 7" id="KW-0812">Transmembrane</keyword>
<evidence type="ECO:0000313" key="10">
    <source>
        <dbReference type="Proteomes" id="UP000269097"/>
    </source>
</evidence>
<keyword evidence="6 7" id="KW-0472">Membrane</keyword>
<keyword evidence="5 7" id="KW-1133">Transmembrane helix</keyword>
<sequence length="288" mass="33380">MAERGILSPYDYKKPTVLAVYALLILLVVIAALFTLYPYTVTILNSLKAREEVFVFPVQYWPHHLKWHNYAEAWKFLQLWHYLKNTIFIVAGNMAFSLVIIGLAAFSLAHLEVPKRRWFTMFFMLTLLIPPSTYIIPNFLNLKSLGLLNTFWAFWLPSAANAFNLLLIRSFFGTIHKELFESARLDGASELRCFFRIAVPLSVPVLITLLIFTFSSSWNDWFWPSLIMQKENMYPLASAVYKYVIPSRSIDWNVKFAVLVLLLIPPVLFFVFFQKYIVRGMNLGAVKG</sequence>
<dbReference type="InterPro" id="IPR035906">
    <property type="entry name" value="MetI-like_sf"/>
</dbReference>
<dbReference type="GO" id="GO:0005886">
    <property type="term" value="C:plasma membrane"/>
    <property type="evidence" value="ECO:0007669"/>
    <property type="project" value="UniProtKB-SubCell"/>
</dbReference>
<feature type="transmembrane region" description="Helical" evidence="7">
    <location>
        <begin position="193"/>
        <end position="214"/>
    </location>
</feature>
<feature type="transmembrane region" description="Helical" evidence="7">
    <location>
        <begin position="86"/>
        <end position="106"/>
    </location>
</feature>
<dbReference type="Pfam" id="PF00528">
    <property type="entry name" value="BPD_transp_1"/>
    <property type="match status" value="1"/>
</dbReference>
<feature type="transmembrane region" description="Helical" evidence="7">
    <location>
        <begin position="256"/>
        <end position="273"/>
    </location>
</feature>
<accession>A0A3G3K7U9</accession>